<evidence type="ECO:0000256" key="1">
    <source>
        <dbReference type="SAM" id="Phobius"/>
    </source>
</evidence>
<proteinExistence type="predicted"/>
<dbReference type="AlphaFoldDB" id="A0A0H5BHF0"/>
<evidence type="ECO:0000313" key="2">
    <source>
        <dbReference type="EMBL" id="BAS01651.1"/>
    </source>
</evidence>
<keyword evidence="1" id="KW-1133">Transmembrane helix</keyword>
<feature type="transmembrane region" description="Helical" evidence="1">
    <location>
        <begin position="360"/>
        <end position="378"/>
    </location>
</feature>
<dbReference type="EMBL" id="AB996601">
    <property type="protein sequence ID" value="BAS01651.1"/>
    <property type="molecule type" value="Genomic_DNA"/>
</dbReference>
<geneLocation type="nucleomorph" evidence="2"/>
<feature type="transmembrane region" description="Helical" evidence="1">
    <location>
        <begin position="21"/>
        <end position="38"/>
    </location>
</feature>
<sequence length="421" mass="51531">MNIGNECFKFKQFEYCKLLKCKNFLIFHLINFFFIINHDKNFTIKLRTNIINITSLIKTVYFKFRLSHFIILMILYNYLYITEWYLIYLCRKYIILFKLSIYICYKNFLNTKSYWLFPFYYLVNKISFFFKRKTGIKKSYKFLYMLFYKYNVYMTLTVIVDIQNIFLNEIVINKTFSINKNKNFFKHQLNNIKKKKFCEAVQCPVFKYDLMAQERVYYKRAILLLKKSWDHSYNTLSITKIGIRMKNANIFFNILKFFSKNFLKISSLKNLKNTYIFILYNYKMIRKYKKTFIFINLINGRVGLLLKNHYFYIRIVIFKKWHVVKKITFKPMLVVRKHVIFIKALLEDVLSSICKLKCKYVYFLHSNAISVMYLNLYYTHLLILKNKSKILISDKNTVMLIQDYKIKKVSKSFKNIKYIYI</sequence>
<keyword evidence="1" id="KW-0812">Transmembrane</keyword>
<protein>
    <submittedName>
        <fullName evidence="2">Uncharacterized protein</fullName>
    </submittedName>
</protein>
<feature type="transmembrane region" description="Helical" evidence="1">
    <location>
        <begin position="114"/>
        <end position="130"/>
    </location>
</feature>
<name>A0A0H5BHF0_9EUKA</name>
<keyword evidence="1" id="KW-0472">Membrane</keyword>
<feature type="transmembrane region" description="Helical" evidence="1">
    <location>
        <begin position="64"/>
        <end position="81"/>
    </location>
</feature>
<organism evidence="2">
    <name type="scientific">Lotharella vacuolata</name>
    <dbReference type="NCBI Taxonomy" id="74820"/>
    <lineage>
        <taxon>Eukaryota</taxon>
        <taxon>Sar</taxon>
        <taxon>Rhizaria</taxon>
        <taxon>Cercozoa</taxon>
        <taxon>Chlorarachniophyceae</taxon>
        <taxon>Lotharella</taxon>
    </lineage>
</organism>
<accession>A0A0H5BHF0</accession>
<keyword evidence="2" id="KW-0542">Nucleomorph</keyword>
<reference evidence="2" key="1">
    <citation type="journal article" date="2015" name="Genome Biol. Evol.">
        <title>Nucleomorph Genome Sequences of Two Chlorarachniophytes, Amorphochlora amoebiformis and Lotharella vacuolata.</title>
        <authorList>
            <person name="Suzuki S."/>
            <person name="Shirato S."/>
            <person name="Hirakawa Y."/>
            <person name="Ishida K."/>
        </authorList>
    </citation>
    <scope>NUCLEOTIDE SEQUENCE</scope>
    <source>
        <strain evidence="2">CCMP240</strain>
    </source>
</reference>